<gene>
    <name evidence="1" type="ORF">FMOSSE_LOCUS15232</name>
</gene>
<organism evidence="1 2">
    <name type="scientific">Funneliformis mosseae</name>
    <name type="common">Endomycorrhizal fungus</name>
    <name type="synonym">Glomus mosseae</name>
    <dbReference type="NCBI Taxonomy" id="27381"/>
    <lineage>
        <taxon>Eukaryota</taxon>
        <taxon>Fungi</taxon>
        <taxon>Fungi incertae sedis</taxon>
        <taxon>Mucoromycota</taxon>
        <taxon>Glomeromycotina</taxon>
        <taxon>Glomeromycetes</taxon>
        <taxon>Glomerales</taxon>
        <taxon>Glomeraceae</taxon>
        <taxon>Funneliformis</taxon>
    </lineage>
</organism>
<keyword evidence="2" id="KW-1185">Reference proteome</keyword>
<reference evidence="1" key="1">
    <citation type="submission" date="2021-06" db="EMBL/GenBank/DDBJ databases">
        <authorList>
            <person name="Kallberg Y."/>
            <person name="Tangrot J."/>
            <person name="Rosling A."/>
        </authorList>
    </citation>
    <scope>NUCLEOTIDE SEQUENCE</scope>
    <source>
        <strain evidence="1">87-6 pot B 2015</strain>
    </source>
</reference>
<evidence type="ECO:0000313" key="2">
    <source>
        <dbReference type="Proteomes" id="UP000789375"/>
    </source>
</evidence>
<proteinExistence type="predicted"/>
<feature type="non-terminal residue" evidence="1">
    <location>
        <position position="1"/>
    </location>
</feature>
<evidence type="ECO:0000313" key="1">
    <source>
        <dbReference type="EMBL" id="CAG8724476.1"/>
    </source>
</evidence>
<sequence length="49" mass="5628">SRFFLLDKEKEEETLTSEIILIITSDQTVININNANDTSENFLNNKKSP</sequence>
<dbReference type="AlphaFoldDB" id="A0A9N9I724"/>
<dbReference type="Proteomes" id="UP000789375">
    <property type="component" value="Unassembled WGS sequence"/>
</dbReference>
<protein>
    <submittedName>
        <fullName evidence="1">12170_t:CDS:1</fullName>
    </submittedName>
</protein>
<comment type="caution">
    <text evidence="1">The sequence shown here is derived from an EMBL/GenBank/DDBJ whole genome shotgun (WGS) entry which is preliminary data.</text>
</comment>
<dbReference type="EMBL" id="CAJVPP010014549">
    <property type="protein sequence ID" value="CAG8724476.1"/>
    <property type="molecule type" value="Genomic_DNA"/>
</dbReference>
<accession>A0A9N9I724</accession>
<name>A0A9N9I724_FUNMO</name>